<dbReference type="GO" id="GO:1901982">
    <property type="term" value="F:maltose binding"/>
    <property type="evidence" value="ECO:0007669"/>
    <property type="project" value="TreeGrafter"/>
</dbReference>
<dbReference type="HOGENOM" id="CLU_031285_12_3_12"/>
<dbReference type="Proteomes" id="UP000005632">
    <property type="component" value="Chromosome"/>
</dbReference>
<dbReference type="eggNOG" id="COG1653">
    <property type="taxonomic scope" value="Bacteria"/>
</dbReference>
<dbReference type="GO" id="GO:0042956">
    <property type="term" value="P:maltodextrin transmembrane transport"/>
    <property type="evidence" value="ECO:0007669"/>
    <property type="project" value="TreeGrafter"/>
</dbReference>
<dbReference type="RefSeq" id="WP_014268805.1">
    <property type="nucleotide sequence ID" value="NC_016633.1"/>
</dbReference>
<gene>
    <name evidence="5" type="ordered locus">SpiGrapes_0092</name>
</gene>
<protein>
    <submittedName>
        <fullName evidence="5">ABC-type sugar transport system, periplasmic component</fullName>
    </submittedName>
</protein>
<proteinExistence type="inferred from homology"/>
<organism evidence="5 6">
    <name type="scientific">Sphaerochaeta pleomorpha (strain ATCC BAA-1885 / DSM 22778 / Grapes)</name>
    <dbReference type="NCBI Taxonomy" id="158190"/>
    <lineage>
        <taxon>Bacteria</taxon>
        <taxon>Pseudomonadati</taxon>
        <taxon>Spirochaetota</taxon>
        <taxon>Spirochaetia</taxon>
        <taxon>Spirochaetales</taxon>
        <taxon>Sphaerochaetaceae</taxon>
        <taxon>Sphaerochaeta</taxon>
    </lineage>
</organism>
<evidence type="ECO:0000256" key="2">
    <source>
        <dbReference type="ARBA" id="ARBA00022448"/>
    </source>
</evidence>
<feature type="chain" id="PRO_5003515165" evidence="4">
    <location>
        <begin position="22"/>
        <end position="425"/>
    </location>
</feature>
<dbReference type="GO" id="GO:0015768">
    <property type="term" value="P:maltose transport"/>
    <property type="evidence" value="ECO:0007669"/>
    <property type="project" value="TreeGrafter"/>
</dbReference>
<accession>G8QT51</accession>
<keyword evidence="5" id="KW-0762">Sugar transport</keyword>
<keyword evidence="3 4" id="KW-0732">Signal</keyword>
<dbReference type="Pfam" id="PF01547">
    <property type="entry name" value="SBP_bac_1"/>
    <property type="match status" value="1"/>
</dbReference>
<dbReference type="SUPFAM" id="SSF53850">
    <property type="entry name" value="Periplasmic binding protein-like II"/>
    <property type="match status" value="1"/>
</dbReference>
<sequence>MKRNVVILLLIALVASASVFAAGTAEQSTAAQKEKTVLEFWTWRPEDVDFYAKQIAKFEMENPDIKVVQTAYKNTEYNTILAASLSGGSGPDVFQGRAYGGLATFADSGFLEPLEQWMPELKNYSPTALLGATSPTDGKIYGSPAVSQTVFMYYNIDVYKKLGLSIPKTWNELIANFEAVSKAGYLALGNGAKDGWTLETMLGGMGPGFYGSTDFYNAVVAGTKNFQDPAFIKMIEKMKSLTKYMPNMYMGIGYDDMRSNFINEVSPHLIAGSYEAAYFRTQNPNLNFGIFAVPGEKATDPAYVSVYADMNFAMNANSKNKDAAVKFLKFLSTKEFGKAVVTEMKMVTSVPGVDASADPFIARVLELQKNATPYLFLVGFRYNQPTGSSLWQAAAQGVMAGTLTPAEAAKQIQDGIASYYKPFQK</sequence>
<evidence type="ECO:0000313" key="5">
    <source>
        <dbReference type="EMBL" id="AEV27956.1"/>
    </source>
</evidence>
<dbReference type="AlphaFoldDB" id="G8QT51"/>
<evidence type="ECO:0000256" key="1">
    <source>
        <dbReference type="ARBA" id="ARBA00008520"/>
    </source>
</evidence>
<keyword evidence="6" id="KW-1185">Reference proteome</keyword>
<comment type="similarity">
    <text evidence="1">Belongs to the bacterial solute-binding protein 1 family.</text>
</comment>
<evidence type="ECO:0000256" key="4">
    <source>
        <dbReference type="SAM" id="SignalP"/>
    </source>
</evidence>
<reference evidence="5 6" key="1">
    <citation type="submission" date="2011-11" db="EMBL/GenBank/DDBJ databases">
        <title>Complete sequence of Spirochaeta sp. grapes.</title>
        <authorList>
            <consortium name="US DOE Joint Genome Institute"/>
            <person name="Lucas S."/>
            <person name="Han J."/>
            <person name="Lapidus A."/>
            <person name="Cheng J.-F."/>
            <person name="Goodwin L."/>
            <person name="Pitluck S."/>
            <person name="Peters L."/>
            <person name="Ovchinnikova G."/>
            <person name="Munk A.C."/>
            <person name="Detter J.C."/>
            <person name="Han C."/>
            <person name="Tapia R."/>
            <person name="Land M."/>
            <person name="Hauser L."/>
            <person name="Kyrpides N."/>
            <person name="Ivanova N."/>
            <person name="Pagani I."/>
            <person name="Ritalahtilisa K."/>
            <person name="Loeffler F."/>
            <person name="Woyke T."/>
        </authorList>
    </citation>
    <scope>NUCLEOTIDE SEQUENCE [LARGE SCALE GENOMIC DNA]</scope>
    <source>
        <strain evidence="6">ATCC BAA-1885 / DSM 22778 / Grapes</strain>
    </source>
</reference>
<dbReference type="STRING" id="158190.SpiGrapes_0092"/>
<name>G8QT51_SPHPG</name>
<dbReference type="Gene3D" id="3.40.190.10">
    <property type="entry name" value="Periplasmic binding protein-like II"/>
    <property type="match status" value="2"/>
</dbReference>
<dbReference type="EMBL" id="CP003155">
    <property type="protein sequence ID" value="AEV27956.1"/>
    <property type="molecule type" value="Genomic_DNA"/>
</dbReference>
<dbReference type="PANTHER" id="PTHR30061:SF50">
    <property type="entry name" value="MALTOSE_MALTODEXTRIN-BINDING PERIPLASMIC PROTEIN"/>
    <property type="match status" value="1"/>
</dbReference>
<dbReference type="OrthoDB" id="41208at2"/>
<feature type="signal peptide" evidence="4">
    <location>
        <begin position="1"/>
        <end position="21"/>
    </location>
</feature>
<dbReference type="InterPro" id="IPR006059">
    <property type="entry name" value="SBP"/>
</dbReference>
<dbReference type="PANTHER" id="PTHR30061">
    <property type="entry name" value="MALTOSE-BINDING PERIPLASMIC PROTEIN"/>
    <property type="match status" value="1"/>
</dbReference>
<dbReference type="KEGG" id="sgp:SpiGrapes_0092"/>
<evidence type="ECO:0000313" key="6">
    <source>
        <dbReference type="Proteomes" id="UP000005632"/>
    </source>
</evidence>
<evidence type="ECO:0000256" key="3">
    <source>
        <dbReference type="ARBA" id="ARBA00022729"/>
    </source>
</evidence>
<dbReference type="GO" id="GO:0055052">
    <property type="term" value="C:ATP-binding cassette (ABC) transporter complex, substrate-binding subunit-containing"/>
    <property type="evidence" value="ECO:0007669"/>
    <property type="project" value="TreeGrafter"/>
</dbReference>
<keyword evidence="2" id="KW-0813">Transport</keyword>